<evidence type="ECO:0000256" key="1">
    <source>
        <dbReference type="ARBA" id="ARBA00022723"/>
    </source>
</evidence>
<feature type="domain" description="Reverse transcriptase Ty1/copia-type" evidence="4">
    <location>
        <begin position="275"/>
        <end position="461"/>
    </location>
</feature>
<evidence type="ECO:0000313" key="7">
    <source>
        <dbReference type="Proteomes" id="UP001341281"/>
    </source>
</evidence>
<proteinExistence type="predicted"/>
<dbReference type="InterPro" id="IPR043502">
    <property type="entry name" value="DNA/RNA_pol_sf"/>
</dbReference>
<dbReference type="InterPro" id="IPR057670">
    <property type="entry name" value="SH3_retrovirus"/>
</dbReference>
<dbReference type="PANTHER" id="PTHR42648">
    <property type="entry name" value="TRANSPOSASE, PUTATIVE-RELATED"/>
    <property type="match status" value="1"/>
</dbReference>
<sequence length="511" mass="57977">MDMSRPFVTGRRRCSDLRLVRLHRLHGLLVVLVLECLRGVLQIQLPRRCRCFFVALLPLHRLGLLVLIATRVTWLVLALVVVILSVFGSLTGFVFLPLRLPNGVAEHKHHHLLETARALMLAFSVPPHFWAEAVSTATYLINIQPSSALRGGIPLERLCGKAPDYSNLLFFVLFAPHERTKLTAQSVECVFLGYSAEHKGYRCWDPVGRRMRISLLGLGHRTRQHVDRYGFGPVTWQGFADIVLSEPLSYRDAIFHPEWQLAMAEKIAALERTGTWDLVLTPSHVRPITCEWVYKVKTRSGGFLERYKARLIARGFQQEHGRDYDETFASVAHMTIVRALLAVASVREWSISQLDVKNAFFNGELREEVYMQPPPGYSVPKGMVCRFRRSLYDLKQAPRAWFQHFAYVVTAAGFSASAHDLALFVHTSSRGRTLLLLYVDDMIITGDDLQLIAFVKARLSLRSQERGTIRGSTFHGTSFQIEERVEVERCTIRCLERSPRSSGTSDGRVPA</sequence>
<gene>
    <name evidence="6" type="ORF">U9M48_013032</name>
</gene>
<keyword evidence="3" id="KW-1133">Transmembrane helix</keyword>
<dbReference type="AlphaFoldDB" id="A0AAQ3SZS8"/>
<dbReference type="InterPro" id="IPR036397">
    <property type="entry name" value="RNaseH_sf"/>
</dbReference>
<dbReference type="PANTHER" id="PTHR42648:SF28">
    <property type="entry name" value="TRANSPOSON-ENCODED PROTEIN WITH RIBONUCLEASE H-LIKE AND RETROVIRUS ZINC FINGER-LIKE DOMAINS"/>
    <property type="match status" value="1"/>
</dbReference>
<dbReference type="GO" id="GO:0016787">
    <property type="term" value="F:hydrolase activity"/>
    <property type="evidence" value="ECO:0007669"/>
    <property type="project" value="UniProtKB-KW"/>
</dbReference>
<dbReference type="InterPro" id="IPR013103">
    <property type="entry name" value="RVT_2"/>
</dbReference>
<feature type="transmembrane region" description="Helical" evidence="3">
    <location>
        <begin position="74"/>
        <end position="98"/>
    </location>
</feature>
<accession>A0AAQ3SZS8</accession>
<dbReference type="GO" id="GO:0003676">
    <property type="term" value="F:nucleic acid binding"/>
    <property type="evidence" value="ECO:0007669"/>
    <property type="project" value="InterPro"/>
</dbReference>
<name>A0AAQ3SZS8_PASNO</name>
<dbReference type="EMBL" id="CP144747">
    <property type="protein sequence ID" value="WVZ63397.1"/>
    <property type="molecule type" value="Genomic_DNA"/>
</dbReference>
<dbReference type="SUPFAM" id="SSF53098">
    <property type="entry name" value="Ribonuclease H-like"/>
    <property type="match status" value="1"/>
</dbReference>
<keyword evidence="2" id="KW-0378">Hydrolase</keyword>
<dbReference type="GO" id="GO:0046872">
    <property type="term" value="F:metal ion binding"/>
    <property type="evidence" value="ECO:0007669"/>
    <property type="project" value="UniProtKB-KW"/>
</dbReference>
<feature type="transmembrane region" description="Helical" evidence="3">
    <location>
        <begin position="20"/>
        <end position="37"/>
    </location>
</feature>
<dbReference type="Pfam" id="PF25597">
    <property type="entry name" value="SH3_retrovirus"/>
    <property type="match status" value="1"/>
</dbReference>
<dbReference type="SUPFAM" id="SSF56672">
    <property type="entry name" value="DNA/RNA polymerases"/>
    <property type="match status" value="1"/>
</dbReference>
<dbReference type="InterPro" id="IPR012337">
    <property type="entry name" value="RNaseH-like_sf"/>
</dbReference>
<evidence type="ECO:0000259" key="4">
    <source>
        <dbReference type="Pfam" id="PF07727"/>
    </source>
</evidence>
<dbReference type="Gene3D" id="3.30.420.10">
    <property type="entry name" value="Ribonuclease H-like superfamily/Ribonuclease H"/>
    <property type="match status" value="1"/>
</dbReference>
<keyword evidence="3" id="KW-0472">Membrane</keyword>
<dbReference type="Proteomes" id="UP001341281">
    <property type="component" value="Chromosome 03"/>
</dbReference>
<keyword evidence="1" id="KW-0479">Metal-binding</keyword>
<evidence type="ECO:0000313" key="6">
    <source>
        <dbReference type="EMBL" id="WVZ63397.1"/>
    </source>
</evidence>
<organism evidence="6 7">
    <name type="scientific">Paspalum notatum var. saurae</name>
    <dbReference type="NCBI Taxonomy" id="547442"/>
    <lineage>
        <taxon>Eukaryota</taxon>
        <taxon>Viridiplantae</taxon>
        <taxon>Streptophyta</taxon>
        <taxon>Embryophyta</taxon>
        <taxon>Tracheophyta</taxon>
        <taxon>Spermatophyta</taxon>
        <taxon>Magnoliopsida</taxon>
        <taxon>Liliopsida</taxon>
        <taxon>Poales</taxon>
        <taxon>Poaceae</taxon>
        <taxon>PACMAD clade</taxon>
        <taxon>Panicoideae</taxon>
        <taxon>Andropogonodae</taxon>
        <taxon>Paspaleae</taxon>
        <taxon>Paspalinae</taxon>
        <taxon>Paspalum</taxon>
    </lineage>
</organism>
<evidence type="ECO:0000259" key="5">
    <source>
        <dbReference type="Pfam" id="PF25597"/>
    </source>
</evidence>
<dbReference type="Pfam" id="PF07727">
    <property type="entry name" value="RVT_2"/>
    <property type="match status" value="1"/>
</dbReference>
<evidence type="ECO:0008006" key="8">
    <source>
        <dbReference type="Google" id="ProtNLM"/>
    </source>
</evidence>
<feature type="domain" description="Retroviral polymerase SH3-like" evidence="5">
    <location>
        <begin position="171"/>
        <end position="214"/>
    </location>
</feature>
<reference evidence="6 7" key="1">
    <citation type="submission" date="2024-02" db="EMBL/GenBank/DDBJ databases">
        <title>High-quality chromosome-scale genome assembly of Pensacola bahiagrass (Paspalum notatum Flugge var. saurae).</title>
        <authorList>
            <person name="Vega J.M."/>
            <person name="Podio M."/>
            <person name="Orjuela J."/>
            <person name="Siena L.A."/>
            <person name="Pessino S.C."/>
            <person name="Combes M.C."/>
            <person name="Mariac C."/>
            <person name="Albertini E."/>
            <person name="Pupilli F."/>
            <person name="Ortiz J.P.A."/>
            <person name="Leblanc O."/>
        </authorList>
    </citation>
    <scope>NUCLEOTIDE SEQUENCE [LARGE SCALE GENOMIC DNA]</scope>
    <source>
        <strain evidence="6">R1</strain>
        <tissue evidence="6">Leaf</tissue>
    </source>
</reference>
<feature type="transmembrane region" description="Helical" evidence="3">
    <location>
        <begin position="49"/>
        <end position="68"/>
    </location>
</feature>
<evidence type="ECO:0000256" key="2">
    <source>
        <dbReference type="ARBA" id="ARBA00022801"/>
    </source>
</evidence>
<keyword evidence="7" id="KW-1185">Reference proteome</keyword>
<dbReference type="InterPro" id="IPR039537">
    <property type="entry name" value="Retrotran_Ty1/copia-like"/>
</dbReference>
<keyword evidence="3" id="KW-0812">Transmembrane</keyword>
<protein>
    <recommendedName>
        <fullName evidence="8">Reverse transcriptase Ty1/copia-type domain-containing protein</fullName>
    </recommendedName>
</protein>
<evidence type="ECO:0000256" key="3">
    <source>
        <dbReference type="SAM" id="Phobius"/>
    </source>
</evidence>